<evidence type="ECO:0000256" key="2">
    <source>
        <dbReference type="ARBA" id="ARBA00006228"/>
    </source>
</evidence>
<dbReference type="Proteomes" id="UP001227126">
    <property type="component" value="Unassembled WGS sequence"/>
</dbReference>
<accession>A0ABT7FDJ8</accession>
<protein>
    <submittedName>
        <fullName evidence="8">Na+/H+ antiporter subunit E</fullName>
    </submittedName>
</protein>
<name>A0ABT7FDJ8_9RHOB</name>
<evidence type="ECO:0000256" key="4">
    <source>
        <dbReference type="ARBA" id="ARBA00022692"/>
    </source>
</evidence>
<dbReference type="PANTHER" id="PTHR34584:SF1">
    <property type="entry name" value="NA(+)_H(+) ANTIPORTER SUBUNIT E1"/>
    <property type="match status" value="1"/>
</dbReference>
<gene>
    <name evidence="8" type="ORF">QO034_07235</name>
</gene>
<proteinExistence type="inferred from homology"/>
<comment type="caution">
    <text evidence="8">The sequence shown here is derived from an EMBL/GenBank/DDBJ whole genome shotgun (WGS) entry which is preliminary data.</text>
</comment>
<keyword evidence="3" id="KW-1003">Cell membrane</keyword>
<evidence type="ECO:0000313" key="9">
    <source>
        <dbReference type="Proteomes" id="UP001227126"/>
    </source>
</evidence>
<keyword evidence="6 7" id="KW-0472">Membrane</keyword>
<comment type="similarity">
    <text evidence="2">Belongs to the CPA3 antiporters (TC 2.A.63) subunit E family.</text>
</comment>
<evidence type="ECO:0000256" key="1">
    <source>
        <dbReference type="ARBA" id="ARBA00004651"/>
    </source>
</evidence>
<dbReference type="EMBL" id="JASNJE010000006">
    <property type="protein sequence ID" value="MDK3072899.1"/>
    <property type="molecule type" value="Genomic_DNA"/>
</dbReference>
<evidence type="ECO:0000256" key="7">
    <source>
        <dbReference type="SAM" id="Phobius"/>
    </source>
</evidence>
<dbReference type="Pfam" id="PF01899">
    <property type="entry name" value="MNHE"/>
    <property type="match status" value="1"/>
</dbReference>
<organism evidence="8 9">
    <name type="scientific">Sedimentitalea xiamensis</name>
    <dbReference type="NCBI Taxonomy" id="3050037"/>
    <lineage>
        <taxon>Bacteria</taxon>
        <taxon>Pseudomonadati</taxon>
        <taxon>Pseudomonadota</taxon>
        <taxon>Alphaproteobacteria</taxon>
        <taxon>Rhodobacterales</taxon>
        <taxon>Paracoccaceae</taxon>
        <taxon>Sedimentitalea</taxon>
    </lineage>
</organism>
<feature type="transmembrane region" description="Helical" evidence="7">
    <location>
        <begin position="12"/>
        <end position="30"/>
    </location>
</feature>
<dbReference type="InterPro" id="IPR002758">
    <property type="entry name" value="Cation_antiport_E"/>
</dbReference>
<sequence>MSKRYRSDEKNETNGFWGAWVTFFVIWMAVTASTELARMAAGLIVSFGIAILASRMTDFWDGFSLKPRQLAAGLRYLAVFMREIVKSNISVMGYVYSPRVNISPVTMHVSTRLARPRERLALTNTLTLTPGSLVIDLEDERIHLHLLDSALVAGTEGSVREFETLVENAIG</sequence>
<comment type="subcellular location">
    <subcellularLocation>
        <location evidence="1">Cell membrane</location>
        <topology evidence="1">Multi-pass membrane protein</topology>
    </subcellularLocation>
</comment>
<reference evidence="8 9" key="1">
    <citation type="submission" date="2023-05" db="EMBL/GenBank/DDBJ databases">
        <title>Sedimentitalea sp. nov. JM2-8.</title>
        <authorList>
            <person name="Huang J."/>
        </authorList>
    </citation>
    <scope>NUCLEOTIDE SEQUENCE [LARGE SCALE GENOMIC DNA]</scope>
    <source>
        <strain evidence="8 9">JM2-8</strain>
    </source>
</reference>
<keyword evidence="9" id="KW-1185">Reference proteome</keyword>
<evidence type="ECO:0000256" key="6">
    <source>
        <dbReference type="ARBA" id="ARBA00023136"/>
    </source>
</evidence>
<dbReference type="RefSeq" id="WP_284484840.1">
    <property type="nucleotide sequence ID" value="NZ_JASNJE010000006.1"/>
</dbReference>
<feature type="transmembrane region" description="Helical" evidence="7">
    <location>
        <begin position="36"/>
        <end position="54"/>
    </location>
</feature>
<dbReference type="PANTHER" id="PTHR34584">
    <property type="entry name" value="NA(+)/H(+) ANTIPORTER SUBUNIT E1"/>
    <property type="match status" value="1"/>
</dbReference>
<keyword evidence="5 7" id="KW-1133">Transmembrane helix</keyword>
<evidence type="ECO:0000256" key="3">
    <source>
        <dbReference type="ARBA" id="ARBA00022475"/>
    </source>
</evidence>
<evidence type="ECO:0000256" key="5">
    <source>
        <dbReference type="ARBA" id="ARBA00022989"/>
    </source>
</evidence>
<evidence type="ECO:0000313" key="8">
    <source>
        <dbReference type="EMBL" id="MDK3072899.1"/>
    </source>
</evidence>
<keyword evidence="4 7" id="KW-0812">Transmembrane</keyword>